<keyword evidence="3" id="KW-1185">Reference proteome</keyword>
<reference evidence="2 3" key="1">
    <citation type="submission" date="2017-05" db="EMBL/GenBank/DDBJ databases">
        <authorList>
            <person name="Varghese N."/>
            <person name="Submissions S."/>
        </authorList>
    </citation>
    <scope>NUCLEOTIDE SEQUENCE [LARGE SCALE GENOMIC DNA]</scope>
    <source>
        <strain evidence="2 3">CGMCC 1.7287</strain>
    </source>
</reference>
<evidence type="ECO:0000313" key="3">
    <source>
        <dbReference type="Proteomes" id="UP001159257"/>
    </source>
</evidence>
<dbReference type="InterPro" id="IPR053786">
    <property type="entry name" value="LEPRxLL_CS"/>
</dbReference>
<sequence>MKKPTPTSPIRFRRKPLITALEPRILLDGAAVATTAEMTTDVAYQDEAVHTESADQSVHFAAPAPTGNEPGNRREVAFVDTSVDDYQSLIDGLGDNVEVILIDGSENGLEQIVAALQGQTGIDAIHLFSHGDVGELKLGSLTLNGQNLDANAQLLSALGESLTEDGDLMLYGCYVGADSEGQSFIDSVAELTQADVAASEDLTGSAGLGGDWELEAESGLIETDELAAVSFEGVLAITVNASVSEVTYVENGQPIVIDSGITFSGGNDYREGYIKFDVSGRTSADNFFLQDG</sequence>
<evidence type="ECO:0000259" key="1">
    <source>
        <dbReference type="Pfam" id="PF14252"/>
    </source>
</evidence>
<name>A0ABY1S3T3_9GAMM</name>
<dbReference type="EMBL" id="FXWV01000017">
    <property type="protein sequence ID" value="SMR77811.1"/>
    <property type="molecule type" value="Genomic_DNA"/>
</dbReference>
<accession>A0ABY1S3T3</accession>
<feature type="domain" description="DUF4347" evidence="1">
    <location>
        <begin position="76"/>
        <end position="224"/>
    </location>
</feature>
<dbReference type="NCBIfam" id="NF012209">
    <property type="entry name" value="LEPR-8K"/>
    <property type="match status" value="1"/>
</dbReference>
<evidence type="ECO:0000313" key="2">
    <source>
        <dbReference type="EMBL" id="SMR77811.1"/>
    </source>
</evidence>
<proteinExistence type="predicted"/>
<dbReference type="Pfam" id="PF14252">
    <property type="entry name" value="DUF4347"/>
    <property type="match status" value="1"/>
</dbReference>
<organism evidence="2 3">
    <name type="scientific">Marinobacterium sediminicola</name>
    <dbReference type="NCBI Taxonomy" id="518898"/>
    <lineage>
        <taxon>Bacteria</taxon>
        <taxon>Pseudomonadati</taxon>
        <taxon>Pseudomonadota</taxon>
        <taxon>Gammaproteobacteria</taxon>
        <taxon>Oceanospirillales</taxon>
        <taxon>Oceanospirillaceae</taxon>
        <taxon>Marinobacterium</taxon>
    </lineage>
</organism>
<gene>
    <name evidence="2" type="ORF">SAMN04487964_11764</name>
</gene>
<dbReference type="InterPro" id="IPR025592">
    <property type="entry name" value="DUF4347"/>
</dbReference>
<dbReference type="RefSeq" id="WP_239039827.1">
    <property type="nucleotide sequence ID" value="NZ_BAAAEY010000004.1"/>
</dbReference>
<protein>
    <recommendedName>
        <fullName evidence="1">DUF4347 domain-containing protein</fullName>
    </recommendedName>
</protein>
<comment type="caution">
    <text evidence="2">The sequence shown here is derived from an EMBL/GenBank/DDBJ whole genome shotgun (WGS) entry which is preliminary data.</text>
</comment>
<dbReference type="Proteomes" id="UP001159257">
    <property type="component" value="Unassembled WGS sequence"/>
</dbReference>